<protein>
    <recommendedName>
        <fullName evidence="3 9">Mediator of RNA polymerase II transcription subunit 14</fullName>
    </recommendedName>
    <alternativeName>
        <fullName evidence="8 9">Mediator complex subunit 14</fullName>
    </alternativeName>
</protein>
<comment type="caution">
    <text evidence="12">The sequence shown here is derived from an EMBL/GenBank/DDBJ whole genome shotgun (WGS) entry which is preliminary data.</text>
</comment>
<dbReference type="GO" id="GO:0003712">
    <property type="term" value="F:transcription coregulator activity"/>
    <property type="evidence" value="ECO:0007669"/>
    <property type="project" value="UniProtKB-UniRule"/>
</dbReference>
<keyword evidence="7 9" id="KW-0539">Nucleus</keyword>
<feature type="compositionally biased region" description="Polar residues" evidence="10">
    <location>
        <begin position="59"/>
        <end position="80"/>
    </location>
</feature>
<organism evidence="12 13">
    <name type="scientific">Cryomyces minteri</name>
    <dbReference type="NCBI Taxonomy" id="331657"/>
    <lineage>
        <taxon>Eukaryota</taxon>
        <taxon>Fungi</taxon>
        <taxon>Dikarya</taxon>
        <taxon>Ascomycota</taxon>
        <taxon>Pezizomycotina</taxon>
        <taxon>Dothideomycetes</taxon>
        <taxon>Dothideomycetes incertae sedis</taxon>
        <taxon>Cryomyces</taxon>
    </lineage>
</organism>
<feature type="region of interest" description="Disordered" evidence="10">
    <location>
        <begin position="1"/>
        <end position="33"/>
    </location>
</feature>
<evidence type="ECO:0000259" key="11">
    <source>
        <dbReference type="Pfam" id="PF08638"/>
    </source>
</evidence>
<feature type="domain" description="Mediator complex subunit MED14 N-terminal" evidence="11">
    <location>
        <begin position="96"/>
        <end position="309"/>
    </location>
</feature>
<dbReference type="AlphaFoldDB" id="A0A4U0XAP1"/>
<comment type="subcellular location">
    <subcellularLocation>
        <location evidence="1 9">Nucleus</location>
    </subcellularLocation>
</comment>
<evidence type="ECO:0000313" key="13">
    <source>
        <dbReference type="Proteomes" id="UP000308768"/>
    </source>
</evidence>
<comment type="similarity">
    <text evidence="2 9">Belongs to the Mediator complex subunit 14 family.</text>
</comment>
<evidence type="ECO:0000256" key="9">
    <source>
        <dbReference type="RuleBase" id="RU365082"/>
    </source>
</evidence>
<dbReference type="Pfam" id="PF08638">
    <property type="entry name" value="Med14"/>
    <property type="match status" value="1"/>
</dbReference>
<sequence>MDQNGAEDSGTTKGKHTGNEDATLPAETRKPATNGDYAFLQLDGGAGANRKDATTGGIYTNGLTSGDTHDTATPPSSMDLHSQLPPELQQWTDNYLPFGKLLERVSQECVNDLHDAIDELADMQVPQTDAPPTNGVNSLVPTNGVGGSSDINDRKKLRLMNFAQNHRDRFIKMLVLSDWSRNVDQVSKLIDLHVWFTSQRAAHDNAAFAMANMKRNMIGAKLPNPDLSTALEALSTGRAPRMPHLGYILPDPLTPQKILKALQNMNALLFIRLNLHENLPPHFREYSVASGRATFVVPSEFEVDLSIADEDPASPFYFIDIRLLFSPTPDNLSDQVIGQLEHKANETLRTQGLSGCYDFLHNFVLTYKINVLRRQAYDLCRTMWSDSIRVETVHRSLVVHYWTEVPGGKNWLEIGISSGKRKDSANAIWAGPGTLRIATRWFRNGVEVKDVDLPFDFHTLSMERNLRELIALHTDDSLTIIRDQLLSSPPAIKALSVELLNSTSGPATSSLKIQLTPSRNVVAALIDPVSGHLTLRPATVASSQIESDINRDIAVNPAQAIGYLLCTLAQIEIDRQARRYGWLTLKNVRPSQDNMREHFGNGVIRKIFFKGIGWGDQWAIAATINLGGEMWWIVEFSDLESGRPSIKTAVKVPTEDWRNQQPPITAASLHKIDQASAAIVSFYTMSRELHHLKIRYTLRNESRGPESNDVLSSGSPVLYIRFSDLIAPPQPTDLTPNPRPWACEKLRLTHHGFESSHGKVIHVVKGMVVPSKANDLASILTNECDEEVTFHRNGGFALLLRSTFGVPFVGQLQNRLVGINRLRDNVQILKGKNFECKKISLAKVVFSYSKAPDLSATVNFTEESPMTLELDPDNPHRRISVLLQKLLNNGESGFGRLATALELTLPLLRVFDTIEGKDSSAVATVHTRSLDWYRISYHAPLPHCSFDVRLRVSKPNTTTKEKMEMSWQISDHHNSSDQRSAELSAALKTLFVEKGDGWNGVITGIVADLTGGVENAITRADDIVRRHRVTEAAVQETAKVDALASDQPAVVVLD</sequence>
<dbReference type="GO" id="GO:0006357">
    <property type="term" value="P:regulation of transcription by RNA polymerase II"/>
    <property type="evidence" value="ECO:0007669"/>
    <property type="project" value="InterPro"/>
</dbReference>
<dbReference type="PANTHER" id="PTHR12809:SF2">
    <property type="entry name" value="MEDIATOR OF RNA POLYMERASE II TRANSCRIPTION SUBUNIT 14"/>
    <property type="match status" value="1"/>
</dbReference>
<comment type="function">
    <text evidence="9">Component of the Mediator complex, a coactivator involved in the regulated transcription of nearly all RNA polymerase II-dependent genes. Mediator functions as a bridge to convey information from gene-specific regulatory proteins to the basal RNA polymerase II transcription machinery. Mediator is recruited to promoters by direct interactions with regulatory proteins and serves as a scaffold for the assembly of a functional preinitiation complex with RNA polymerase II and the general transcription factors.</text>
</comment>
<evidence type="ECO:0000256" key="6">
    <source>
        <dbReference type="ARBA" id="ARBA00023163"/>
    </source>
</evidence>
<evidence type="ECO:0000256" key="8">
    <source>
        <dbReference type="ARBA" id="ARBA00032007"/>
    </source>
</evidence>
<keyword evidence="6 9" id="KW-0804">Transcription</keyword>
<feature type="region of interest" description="Disordered" evidence="10">
    <location>
        <begin position="59"/>
        <end position="82"/>
    </location>
</feature>
<comment type="subunit">
    <text evidence="9">Component of the Mediator complex.</text>
</comment>
<dbReference type="GO" id="GO:0070847">
    <property type="term" value="C:core mediator complex"/>
    <property type="evidence" value="ECO:0007669"/>
    <property type="project" value="TreeGrafter"/>
</dbReference>
<evidence type="ECO:0000256" key="4">
    <source>
        <dbReference type="ARBA" id="ARBA00023015"/>
    </source>
</evidence>
<dbReference type="Proteomes" id="UP000308768">
    <property type="component" value="Unassembled WGS sequence"/>
</dbReference>
<name>A0A4U0XAP1_9PEZI</name>
<gene>
    <name evidence="12" type="ORF">B0A49_08540</name>
</gene>
<evidence type="ECO:0000313" key="12">
    <source>
        <dbReference type="EMBL" id="TKA72488.1"/>
    </source>
</evidence>
<dbReference type="InterPro" id="IPR055122">
    <property type="entry name" value="Med14_N"/>
</dbReference>
<dbReference type="Pfam" id="PF26204">
    <property type="entry name" value="Med14_fung"/>
    <property type="match status" value="1"/>
</dbReference>
<evidence type="ECO:0000256" key="5">
    <source>
        <dbReference type="ARBA" id="ARBA00023159"/>
    </source>
</evidence>
<evidence type="ECO:0000256" key="3">
    <source>
        <dbReference type="ARBA" id="ARBA00019619"/>
    </source>
</evidence>
<accession>A0A4U0XAP1</accession>
<evidence type="ECO:0000256" key="7">
    <source>
        <dbReference type="ARBA" id="ARBA00023242"/>
    </source>
</evidence>
<evidence type="ECO:0000256" key="1">
    <source>
        <dbReference type="ARBA" id="ARBA00004123"/>
    </source>
</evidence>
<dbReference type="OrthoDB" id="205099at2759"/>
<proteinExistence type="inferred from homology"/>
<keyword evidence="4 9" id="KW-0805">Transcription regulation</keyword>
<evidence type="ECO:0000256" key="2">
    <source>
        <dbReference type="ARBA" id="ARBA00007813"/>
    </source>
</evidence>
<dbReference type="InterPro" id="IPR013947">
    <property type="entry name" value="Mediator_Med14"/>
</dbReference>
<reference evidence="12 13" key="1">
    <citation type="submission" date="2017-03" db="EMBL/GenBank/DDBJ databases">
        <title>Genomes of endolithic fungi from Antarctica.</title>
        <authorList>
            <person name="Coleine C."/>
            <person name="Masonjones S."/>
            <person name="Stajich J.E."/>
        </authorList>
    </citation>
    <scope>NUCLEOTIDE SEQUENCE [LARGE SCALE GENOMIC DNA]</scope>
    <source>
        <strain evidence="12 13">CCFEE 5187</strain>
    </source>
</reference>
<keyword evidence="13" id="KW-1185">Reference proteome</keyword>
<dbReference type="PANTHER" id="PTHR12809">
    <property type="entry name" value="MEDIATOR COMPLEX SUBUNIT"/>
    <property type="match status" value="1"/>
</dbReference>
<dbReference type="EMBL" id="NAJN01000496">
    <property type="protein sequence ID" value="TKA72488.1"/>
    <property type="molecule type" value="Genomic_DNA"/>
</dbReference>
<keyword evidence="5 9" id="KW-0010">Activator</keyword>
<evidence type="ECO:0000256" key="10">
    <source>
        <dbReference type="SAM" id="MobiDB-lite"/>
    </source>
</evidence>
<dbReference type="STRING" id="331657.A0A4U0XAP1"/>
<dbReference type="GO" id="GO:0016592">
    <property type="term" value="C:mediator complex"/>
    <property type="evidence" value="ECO:0007669"/>
    <property type="project" value="UniProtKB-UniRule"/>
</dbReference>